<organism evidence="2 3">
    <name type="scientific">Myxococcus llanfairpwllgwyngyllgogerychwyrndrobwllllantysiliogogogochensis</name>
    <dbReference type="NCBI Taxonomy" id="2590453"/>
    <lineage>
        <taxon>Bacteria</taxon>
        <taxon>Pseudomonadati</taxon>
        <taxon>Myxococcota</taxon>
        <taxon>Myxococcia</taxon>
        <taxon>Myxococcales</taxon>
        <taxon>Cystobacterineae</taxon>
        <taxon>Myxococcaceae</taxon>
        <taxon>Myxococcus</taxon>
    </lineage>
</organism>
<protein>
    <submittedName>
        <fullName evidence="2">TIGR02270 family protein</fullName>
    </submittedName>
</protein>
<comment type="caution">
    <text evidence="2">The sequence shown here is derived from an EMBL/GenBank/DDBJ whole genome shotgun (WGS) entry which is preliminary data.</text>
</comment>
<dbReference type="RefSeq" id="WP_141649379.1">
    <property type="nucleotide sequence ID" value="NZ_VIFM01000466.1"/>
</dbReference>
<dbReference type="NCBIfam" id="TIGR02270">
    <property type="entry name" value="TIGR02270 family protein"/>
    <property type="match status" value="1"/>
</dbReference>
<dbReference type="EMBL" id="VIFM01000466">
    <property type="protein sequence ID" value="TQF08729.1"/>
    <property type="molecule type" value="Genomic_DNA"/>
</dbReference>
<dbReference type="OrthoDB" id="5494927at2"/>
<sequence>MMLVDVWEEHLDEASFRWEQWEQALVAPDATLLATAEREERLLGHLEGLAEQEALEAVVRPAFDSEEAARVSVATHVLLSQGAVDEVLSRLRGSEVEPRVAMCRALEVSEVAGLSTALESLLKLGDVDLQARVLETLAGRQGTSPEVLARYFPHDEPRARIAALHGARPLPEELARRMLPALLASAHPDIRLAAVEAGLTAGLRLAWEACGREARGLTPEAMVLLAIGGGEEDTDFLVGLAKDDEFRPEVVWALGFSGRLAAMDFCAELLNVRGVARLAGEAFSAMTGLQLEGPYALLEEEEPDESEDPEADLTVRPEDDLPWPNVSAVRGWWAESRSRFVEGQRYLLGQPFSGVVLMEALESSSMRRRHVLVRELAIRTRGQHVIPTRAFTHRQREALARARGARLVLGSGPLVSTLR</sequence>
<feature type="compositionally biased region" description="Acidic residues" evidence="1">
    <location>
        <begin position="299"/>
        <end position="311"/>
    </location>
</feature>
<name>A0A540WI85_9BACT</name>
<gene>
    <name evidence="2" type="ORF">FJV41_48355</name>
</gene>
<keyword evidence="3" id="KW-1185">Reference proteome</keyword>
<reference evidence="2 3" key="1">
    <citation type="submission" date="2019-06" db="EMBL/GenBank/DDBJ databases">
        <authorList>
            <person name="Livingstone P."/>
            <person name="Whitworth D."/>
        </authorList>
    </citation>
    <scope>NUCLEOTIDE SEQUENCE [LARGE SCALE GENOMIC DNA]</scope>
    <source>
        <strain evidence="2 3">AM401</strain>
    </source>
</reference>
<proteinExistence type="predicted"/>
<dbReference type="Proteomes" id="UP000315369">
    <property type="component" value="Unassembled WGS sequence"/>
</dbReference>
<evidence type="ECO:0000256" key="1">
    <source>
        <dbReference type="SAM" id="MobiDB-lite"/>
    </source>
</evidence>
<accession>A0A540WI85</accession>
<dbReference type="AlphaFoldDB" id="A0A540WI85"/>
<dbReference type="InterPro" id="IPR011959">
    <property type="entry name" value="CHP02270"/>
</dbReference>
<evidence type="ECO:0000313" key="3">
    <source>
        <dbReference type="Proteomes" id="UP000315369"/>
    </source>
</evidence>
<evidence type="ECO:0000313" key="2">
    <source>
        <dbReference type="EMBL" id="TQF08729.1"/>
    </source>
</evidence>
<feature type="region of interest" description="Disordered" evidence="1">
    <location>
        <begin position="299"/>
        <end position="318"/>
    </location>
</feature>